<keyword evidence="2" id="KW-1185">Reference proteome</keyword>
<comment type="caution">
    <text evidence="1">The sequence shown here is derived from an EMBL/GenBank/DDBJ whole genome shotgun (WGS) entry which is preliminary data.</text>
</comment>
<reference evidence="2" key="1">
    <citation type="journal article" date="2024" name="Front. Bioeng. Biotechnol.">
        <title>Genome-scale model development and genomic sequencing of the oleaginous clade Lipomyces.</title>
        <authorList>
            <person name="Czajka J.J."/>
            <person name="Han Y."/>
            <person name="Kim J."/>
            <person name="Mondo S.J."/>
            <person name="Hofstad B.A."/>
            <person name="Robles A."/>
            <person name="Haridas S."/>
            <person name="Riley R."/>
            <person name="LaButti K."/>
            <person name="Pangilinan J."/>
            <person name="Andreopoulos W."/>
            <person name="Lipzen A."/>
            <person name="Yan J."/>
            <person name="Wang M."/>
            <person name="Ng V."/>
            <person name="Grigoriev I.V."/>
            <person name="Spatafora J.W."/>
            <person name="Magnuson J.K."/>
            <person name="Baker S.E."/>
            <person name="Pomraning K.R."/>
        </authorList>
    </citation>
    <scope>NUCLEOTIDE SEQUENCE [LARGE SCALE GENOMIC DNA]</scope>
    <source>
        <strain evidence="2">CBS 10300</strain>
    </source>
</reference>
<gene>
    <name evidence="1" type="ORF">V1517DRAFT_336078</name>
</gene>
<protein>
    <submittedName>
        <fullName evidence="1">Uncharacterized protein</fullName>
    </submittedName>
</protein>
<accession>A0ACC3TVX4</accession>
<organism evidence="1 2">
    <name type="scientific">Lipomyces orientalis</name>
    <dbReference type="NCBI Taxonomy" id="1233043"/>
    <lineage>
        <taxon>Eukaryota</taxon>
        <taxon>Fungi</taxon>
        <taxon>Dikarya</taxon>
        <taxon>Ascomycota</taxon>
        <taxon>Saccharomycotina</taxon>
        <taxon>Lipomycetes</taxon>
        <taxon>Lipomycetales</taxon>
        <taxon>Lipomycetaceae</taxon>
        <taxon>Lipomyces</taxon>
    </lineage>
</organism>
<dbReference type="Proteomes" id="UP001489719">
    <property type="component" value="Unassembled WGS sequence"/>
</dbReference>
<name>A0ACC3TVX4_9ASCO</name>
<sequence>MRRLDRILTATSRPWARRSVQHPDHYSRELRLIPRRRYTSEAPSSQQKSTQIESKPLSPHIAFYISFGKPIARVLTITAATYVGLYFLKRKLQKAEDKIEGVSKSTSL</sequence>
<proteinExistence type="predicted"/>
<evidence type="ECO:0000313" key="1">
    <source>
        <dbReference type="EMBL" id="KAK9325195.1"/>
    </source>
</evidence>
<dbReference type="EMBL" id="MU970042">
    <property type="protein sequence ID" value="KAK9325195.1"/>
    <property type="molecule type" value="Genomic_DNA"/>
</dbReference>
<evidence type="ECO:0000313" key="2">
    <source>
        <dbReference type="Proteomes" id="UP001489719"/>
    </source>
</evidence>